<keyword evidence="1" id="KW-0472">Membrane</keyword>
<dbReference type="EMBL" id="JAGEPF010000016">
    <property type="protein sequence ID" value="MBO2461149.1"/>
    <property type="molecule type" value="Genomic_DNA"/>
</dbReference>
<sequence length="109" mass="11364">MHRLLPLGILLVFAASWVGFVPVSTGGFECGSLYSPKSLSTDFPDDFPIEVLGQAQDAFGSVNEACSEQRTRMLVLPMAGIVVAGIAAGVAGGLAWRRRLGAARAATAE</sequence>
<comment type="caution">
    <text evidence="2">The sequence shown here is derived from an EMBL/GenBank/DDBJ whole genome shotgun (WGS) entry which is preliminary data.</text>
</comment>
<gene>
    <name evidence="2" type="ORF">J4709_26550</name>
</gene>
<keyword evidence="1" id="KW-1133">Transmembrane helix</keyword>
<organism evidence="2 3">
    <name type="scientific">Actinomadura violacea</name>
    <dbReference type="NCBI Taxonomy" id="2819934"/>
    <lineage>
        <taxon>Bacteria</taxon>
        <taxon>Bacillati</taxon>
        <taxon>Actinomycetota</taxon>
        <taxon>Actinomycetes</taxon>
        <taxon>Streptosporangiales</taxon>
        <taxon>Thermomonosporaceae</taxon>
        <taxon>Actinomadura</taxon>
    </lineage>
</organism>
<dbReference type="RefSeq" id="WP_208244510.1">
    <property type="nucleotide sequence ID" value="NZ_JAGEPF010000016.1"/>
</dbReference>
<proteinExistence type="predicted"/>
<accession>A0ABS3RWL0</accession>
<evidence type="ECO:0000313" key="3">
    <source>
        <dbReference type="Proteomes" id="UP000680206"/>
    </source>
</evidence>
<protein>
    <submittedName>
        <fullName evidence="2">Uncharacterized protein</fullName>
    </submittedName>
</protein>
<feature type="transmembrane region" description="Helical" evidence="1">
    <location>
        <begin position="74"/>
        <end position="96"/>
    </location>
</feature>
<name>A0ABS3RWL0_9ACTN</name>
<dbReference type="Proteomes" id="UP000680206">
    <property type="component" value="Unassembled WGS sequence"/>
</dbReference>
<reference evidence="2 3" key="1">
    <citation type="submission" date="2021-03" db="EMBL/GenBank/DDBJ databases">
        <title>Actinomadura violae sp. nov., isolated from lichen in Thailand.</title>
        <authorList>
            <person name="Kanchanasin P."/>
            <person name="Saeng-In P."/>
            <person name="Phongsopitanun W."/>
            <person name="Yuki M."/>
            <person name="Kudo T."/>
            <person name="Ohkuma M."/>
            <person name="Tanasupawat S."/>
        </authorList>
    </citation>
    <scope>NUCLEOTIDE SEQUENCE [LARGE SCALE GENOMIC DNA]</scope>
    <source>
        <strain evidence="2 3">LCR2-06</strain>
    </source>
</reference>
<evidence type="ECO:0000313" key="2">
    <source>
        <dbReference type="EMBL" id="MBO2461149.1"/>
    </source>
</evidence>
<keyword evidence="3" id="KW-1185">Reference proteome</keyword>
<evidence type="ECO:0000256" key="1">
    <source>
        <dbReference type="SAM" id="Phobius"/>
    </source>
</evidence>
<keyword evidence="1" id="KW-0812">Transmembrane</keyword>